<comment type="caution">
    <text evidence="3">The sequence shown here is derived from an EMBL/GenBank/DDBJ whole genome shotgun (WGS) entry which is preliminary data.</text>
</comment>
<dbReference type="InterPro" id="IPR036291">
    <property type="entry name" value="NAD(P)-bd_dom_sf"/>
</dbReference>
<name>A0ABX1SBD9_9PSEU</name>
<organism evidence="3 4">
    <name type="scientific">Pseudonocardia acidicola</name>
    <dbReference type="NCBI Taxonomy" id="2724939"/>
    <lineage>
        <taxon>Bacteria</taxon>
        <taxon>Bacillati</taxon>
        <taxon>Actinomycetota</taxon>
        <taxon>Actinomycetes</taxon>
        <taxon>Pseudonocardiales</taxon>
        <taxon>Pseudonocardiaceae</taxon>
        <taxon>Pseudonocardia</taxon>
    </lineage>
</organism>
<dbReference type="Gene3D" id="3.40.50.720">
    <property type="entry name" value="NAD(P)-binding Rossmann-like Domain"/>
    <property type="match status" value="1"/>
</dbReference>
<dbReference type="InterPro" id="IPR051317">
    <property type="entry name" value="Gfo/Idh/MocA_oxidoreduct"/>
</dbReference>
<dbReference type="InterPro" id="IPR055080">
    <property type="entry name" value="Gal80p-like_C"/>
</dbReference>
<dbReference type="Pfam" id="PF22685">
    <property type="entry name" value="Gal80p_C-like"/>
    <property type="match status" value="1"/>
</dbReference>
<evidence type="ECO:0000313" key="3">
    <source>
        <dbReference type="EMBL" id="NMH98234.1"/>
    </source>
</evidence>
<dbReference type="SUPFAM" id="SSF51735">
    <property type="entry name" value="NAD(P)-binding Rossmann-fold domains"/>
    <property type="match status" value="1"/>
</dbReference>
<dbReference type="EMBL" id="JAAXLA010000020">
    <property type="protein sequence ID" value="NMH98234.1"/>
    <property type="molecule type" value="Genomic_DNA"/>
</dbReference>
<accession>A0ABX1SBD9</accession>
<feature type="domain" description="Gfo/Idh/MocA-like oxidoreductase N-terminal" evidence="1">
    <location>
        <begin position="6"/>
        <end position="127"/>
    </location>
</feature>
<dbReference type="PANTHER" id="PTHR43708">
    <property type="entry name" value="CONSERVED EXPRESSED OXIDOREDUCTASE (EUROFUNG)"/>
    <property type="match status" value="1"/>
</dbReference>
<sequence length="374" mass="39351">MTRTLGVGIVGLSASGGWAAGAHVPALAAVPGYELRALSASSADTARVAGERHGVGRTFGSAAELAACEDVDLVVVTVQAARHRELVLPALEAGKAVYCEWPLATSEEEAAELTDLAAARRVRTAVGLQARSSPTIRYVRDLVADGWLGEVLSTSVVASGMSWGAEYDPRTSYLLDRTGGSTMLAIPFGHLVDALCACLGEFTEVSALSAVRRPEVREAGTGARAAMTSEDQVAVHGLLESGAVASLHFRGGRSHGTNLHWEINGTEGDLIVSGPHGHLQLAPVALRGARAGEELHELTVPARYFTVAGFRERAGHPAANLAAAYATLRAELDGVPVEPKDAVPDFAHGRRRHRLLDVITRSAATGRRLRMDED</sequence>
<dbReference type="InterPro" id="IPR000683">
    <property type="entry name" value="Gfo/Idh/MocA-like_OxRdtase_N"/>
</dbReference>
<protein>
    <submittedName>
        <fullName evidence="3">Gfo/Idh/MocA family oxidoreductase</fullName>
    </submittedName>
</protein>
<evidence type="ECO:0000259" key="1">
    <source>
        <dbReference type="Pfam" id="PF01408"/>
    </source>
</evidence>
<gene>
    <name evidence="3" type="ORF">HF526_13065</name>
</gene>
<dbReference type="Gene3D" id="3.30.360.10">
    <property type="entry name" value="Dihydrodipicolinate Reductase, domain 2"/>
    <property type="match status" value="1"/>
</dbReference>
<proteinExistence type="predicted"/>
<evidence type="ECO:0000259" key="2">
    <source>
        <dbReference type="Pfam" id="PF22685"/>
    </source>
</evidence>
<dbReference type="Pfam" id="PF01408">
    <property type="entry name" value="GFO_IDH_MocA"/>
    <property type="match status" value="1"/>
</dbReference>
<evidence type="ECO:0000313" key="4">
    <source>
        <dbReference type="Proteomes" id="UP000820669"/>
    </source>
</evidence>
<keyword evidence="4" id="KW-1185">Reference proteome</keyword>
<feature type="domain" description="Gal80p-like C-terminal" evidence="2">
    <location>
        <begin position="134"/>
        <end position="274"/>
    </location>
</feature>
<reference evidence="3 4" key="1">
    <citation type="submission" date="2020-04" db="EMBL/GenBank/DDBJ databases">
        <authorList>
            <person name="Klaysubun C."/>
            <person name="Duangmal K."/>
            <person name="Lipun K."/>
        </authorList>
    </citation>
    <scope>NUCLEOTIDE SEQUENCE [LARGE SCALE GENOMIC DNA]</scope>
    <source>
        <strain evidence="3 4">K10HN5</strain>
    </source>
</reference>
<dbReference type="Proteomes" id="UP000820669">
    <property type="component" value="Unassembled WGS sequence"/>
</dbReference>
<dbReference type="PANTHER" id="PTHR43708:SF1">
    <property type="entry name" value="GALACTOSE_LACTOSE METABOLISM REGULATORY PROTEIN GAL80"/>
    <property type="match status" value="1"/>
</dbReference>